<evidence type="ECO:0000313" key="2">
    <source>
        <dbReference type="Proteomes" id="UP000238164"/>
    </source>
</evidence>
<dbReference type="KEGG" id="mgg:MPLG2_1535"/>
<proteinExistence type="predicted"/>
<gene>
    <name evidence="1" type="ORF">MPLG2_1535</name>
</gene>
<organism evidence="1 2">
    <name type="scientific">Micropruina glycogenica</name>
    <dbReference type="NCBI Taxonomy" id="75385"/>
    <lineage>
        <taxon>Bacteria</taxon>
        <taxon>Bacillati</taxon>
        <taxon>Actinomycetota</taxon>
        <taxon>Actinomycetes</taxon>
        <taxon>Propionibacteriales</taxon>
        <taxon>Nocardioidaceae</taxon>
        <taxon>Micropruina</taxon>
    </lineage>
</organism>
<evidence type="ECO:0000313" key="1">
    <source>
        <dbReference type="EMBL" id="SPD86571.1"/>
    </source>
</evidence>
<accession>A0A2N9JEM9</accession>
<protein>
    <submittedName>
        <fullName evidence="1">Uncharacterized protein</fullName>
    </submittedName>
</protein>
<keyword evidence="2" id="KW-1185">Reference proteome</keyword>
<dbReference type="Proteomes" id="UP000238164">
    <property type="component" value="Chromosome 1"/>
</dbReference>
<reference evidence="1 2" key="1">
    <citation type="submission" date="2018-02" db="EMBL/GenBank/DDBJ databases">
        <authorList>
            <person name="Cohen D.B."/>
            <person name="Kent A.D."/>
        </authorList>
    </citation>
    <scope>NUCLEOTIDE SEQUENCE [LARGE SCALE GENOMIC DNA]</scope>
    <source>
        <strain evidence="1">1</strain>
    </source>
</reference>
<sequence>MDNLAFQDFGDPDFRRDDGLGGMEIPAFAGMTKVGRSRHFARMAKIGRSWHSAGTTS</sequence>
<dbReference type="EMBL" id="LT985188">
    <property type="protein sequence ID" value="SPD86571.1"/>
    <property type="molecule type" value="Genomic_DNA"/>
</dbReference>
<dbReference type="AlphaFoldDB" id="A0A2N9JEM9"/>
<name>A0A2N9JEM9_9ACTN</name>